<evidence type="ECO:0000256" key="2">
    <source>
        <dbReference type="ARBA" id="ARBA00008537"/>
    </source>
</evidence>
<feature type="transmembrane region" description="Helical" evidence="9">
    <location>
        <begin position="80"/>
        <end position="99"/>
    </location>
</feature>
<dbReference type="PANTHER" id="PTHR42718">
    <property type="entry name" value="MAJOR FACILITATOR SUPERFAMILY MULTIDRUG TRANSPORTER MFSC"/>
    <property type="match status" value="1"/>
</dbReference>
<feature type="transmembrane region" description="Helical" evidence="9">
    <location>
        <begin position="332"/>
        <end position="350"/>
    </location>
</feature>
<reference evidence="12" key="2">
    <citation type="submission" date="2016-01" db="EMBL/GenBank/DDBJ databases">
        <title>Complete genome sequence of Agromyces aureus AR33T and comparison with related organisms.</title>
        <authorList>
            <person name="Corretto E."/>
            <person name="Antonielli L."/>
            <person name="Sessitsch A."/>
            <person name="Brader G."/>
        </authorList>
    </citation>
    <scope>NUCLEOTIDE SEQUENCE [LARGE SCALE GENOMIC DNA]</scope>
    <source>
        <strain evidence="12">AR33</strain>
    </source>
</reference>
<proteinExistence type="inferred from homology"/>
<feature type="transmembrane region" description="Helical" evidence="9">
    <location>
        <begin position="406"/>
        <end position="426"/>
    </location>
</feature>
<dbReference type="InterPro" id="IPR011701">
    <property type="entry name" value="MFS"/>
</dbReference>
<dbReference type="PRINTS" id="PR01036">
    <property type="entry name" value="TCRTETB"/>
</dbReference>
<feature type="transmembrane region" description="Helical" evidence="9">
    <location>
        <begin position="356"/>
        <end position="373"/>
    </location>
</feature>
<feature type="domain" description="Major facilitator superfamily (MFS) profile" evidence="10">
    <location>
        <begin position="14"/>
        <end position="457"/>
    </location>
</feature>
<name>A0A191WFU9_9MICO</name>
<feature type="transmembrane region" description="Helical" evidence="9">
    <location>
        <begin position="49"/>
        <end position="68"/>
    </location>
</feature>
<keyword evidence="12" id="KW-1185">Reference proteome</keyword>
<evidence type="ECO:0000256" key="8">
    <source>
        <dbReference type="SAM" id="MobiDB-lite"/>
    </source>
</evidence>
<dbReference type="STRING" id="453304.ATC03_10945"/>
<dbReference type="CDD" id="cd17321">
    <property type="entry name" value="MFS_MMR_MDR_like"/>
    <property type="match status" value="1"/>
</dbReference>
<dbReference type="OrthoDB" id="9781469at2"/>
<feature type="transmembrane region" description="Helical" evidence="9">
    <location>
        <begin position="226"/>
        <end position="248"/>
    </location>
</feature>
<evidence type="ECO:0000256" key="6">
    <source>
        <dbReference type="ARBA" id="ARBA00022989"/>
    </source>
</evidence>
<evidence type="ECO:0000256" key="3">
    <source>
        <dbReference type="ARBA" id="ARBA00022448"/>
    </source>
</evidence>
<dbReference type="SUPFAM" id="SSF103473">
    <property type="entry name" value="MFS general substrate transporter"/>
    <property type="match status" value="1"/>
</dbReference>
<dbReference type="NCBIfam" id="TIGR00711">
    <property type="entry name" value="efflux_EmrB"/>
    <property type="match status" value="1"/>
</dbReference>
<gene>
    <name evidence="11" type="ORF">ATC03_10945</name>
</gene>
<dbReference type="PANTHER" id="PTHR42718:SF9">
    <property type="entry name" value="MAJOR FACILITATOR SUPERFAMILY MULTIDRUG TRANSPORTER MFSC"/>
    <property type="match status" value="1"/>
</dbReference>
<evidence type="ECO:0000256" key="7">
    <source>
        <dbReference type="ARBA" id="ARBA00023136"/>
    </source>
</evidence>
<protein>
    <recommendedName>
        <fullName evidence="10">Major facilitator superfamily (MFS) profile domain-containing protein</fullName>
    </recommendedName>
</protein>
<accession>A0A191WFU9</accession>
<dbReference type="GO" id="GO:0022857">
    <property type="term" value="F:transmembrane transporter activity"/>
    <property type="evidence" value="ECO:0007669"/>
    <property type="project" value="InterPro"/>
</dbReference>
<reference evidence="11 12" key="1">
    <citation type="journal article" date="2016" name="Int. J. Syst. Evol. Microbiol.">
        <title>Agromyces aureus sp. nov., isolated from the rhizosphere of Salix caprea L. grown in a heavy-metal-contaminated soil.</title>
        <authorList>
            <person name="Corretto E."/>
            <person name="Antonielli L."/>
            <person name="Sessitsch A."/>
            <person name="Compant S."/>
            <person name="Gorfer M."/>
            <person name="Kuffner M."/>
            <person name="Brader G."/>
        </authorList>
    </citation>
    <scope>NUCLEOTIDE SEQUENCE [LARGE SCALE GENOMIC DNA]</scope>
    <source>
        <strain evidence="11 12">AR33</strain>
    </source>
</reference>
<evidence type="ECO:0000259" key="10">
    <source>
        <dbReference type="PROSITE" id="PS50850"/>
    </source>
</evidence>
<keyword evidence="6 9" id="KW-1133">Transmembrane helix</keyword>
<feature type="transmembrane region" description="Helical" evidence="9">
    <location>
        <begin position="432"/>
        <end position="453"/>
    </location>
</feature>
<feature type="transmembrane region" description="Helical" evidence="9">
    <location>
        <begin position="298"/>
        <end position="320"/>
    </location>
</feature>
<evidence type="ECO:0000256" key="4">
    <source>
        <dbReference type="ARBA" id="ARBA00022475"/>
    </source>
</evidence>
<dbReference type="Gene3D" id="1.20.1720.10">
    <property type="entry name" value="Multidrug resistance protein D"/>
    <property type="match status" value="1"/>
</dbReference>
<keyword evidence="3" id="KW-0813">Transport</keyword>
<dbReference type="RefSeq" id="WP_067876816.1">
    <property type="nucleotide sequence ID" value="NZ_CP013979.1"/>
</dbReference>
<dbReference type="KEGG" id="agy:ATC03_10945"/>
<comment type="similarity">
    <text evidence="2">Belongs to the major facilitator superfamily. EmrB family.</text>
</comment>
<feature type="transmembrane region" description="Helical" evidence="9">
    <location>
        <begin position="139"/>
        <end position="157"/>
    </location>
</feature>
<dbReference type="PROSITE" id="PS50850">
    <property type="entry name" value="MFS"/>
    <property type="match status" value="1"/>
</dbReference>
<dbReference type="InterPro" id="IPR020846">
    <property type="entry name" value="MFS_dom"/>
</dbReference>
<keyword evidence="5 9" id="KW-0812">Transmembrane</keyword>
<evidence type="ECO:0000256" key="1">
    <source>
        <dbReference type="ARBA" id="ARBA00004651"/>
    </source>
</evidence>
<dbReference type="Gene3D" id="1.20.1250.20">
    <property type="entry name" value="MFS general substrate transporter like domains"/>
    <property type="match status" value="1"/>
</dbReference>
<dbReference type="AlphaFoldDB" id="A0A191WFU9"/>
<keyword evidence="7 9" id="KW-0472">Membrane</keyword>
<feature type="transmembrane region" description="Helical" evidence="9">
    <location>
        <begin position="269"/>
        <end position="292"/>
    </location>
</feature>
<keyword evidence="4" id="KW-1003">Cell membrane</keyword>
<feature type="region of interest" description="Disordered" evidence="8">
    <location>
        <begin position="459"/>
        <end position="489"/>
    </location>
</feature>
<feature type="transmembrane region" description="Helical" evidence="9">
    <location>
        <begin position="105"/>
        <end position="127"/>
    </location>
</feature>
<evidence type="ECO:0000313" key="12">
    <source>
        <dbReference type="Proteomes" id="UP000078437"/>
    </source>
</evidence>
<evidence type="ECO:0000313" key="11">
    <source>
        <dbReference type="EMBL" id="ANJ27165.1"/>
    </source>
</evidence>
<organism evidence="11 12">
    <name type="scientific">Agromyces aureus</name>
    <dbReference type="NCBI Taxonomy" id="453304"/>
    <lineage>
        <taxon>Bacteria</taxon>
        <taxon>Bacillati</taxon>
        <taxon>Actinomycetota</taxon>
        <taxon>Actinomycetes</taxon>
        <taxon>Micrococcales</taxon>
        <taxon>Microbacteriaceae</taxon>
        <taxon>Agromyces</taxon>
    </lineage>
</organism>
<dbReference type="EMBL" id="CP013979">
    <property type="protein sequence ID" value="ANJ27165.1"/>
    <property type="molecule type" value="Genomic_DNA"/>
</dbReference>
<feature type="transmembrane region" description="Helical" evidence="9">
    <location>
        <begin position="169"/>
        <end position="190"/>
    </location>
</feature>
<sequence>MTEPIPGGRRRLGVLLICCLGLLLVSIDNTIVNVALPQLRTDLDATLQSLQWVVGGYVLALGSGLLLASSLADRLGRKRVFLTGVATFTLFSALSSVAPDEGLLVAFRCAQGVGGAMMTPVALAIIASIYTGPAERARAIGLWGAVSGIGIAIGPLLGGLLVDGLGWRAVFWINVPIGILTFVLTAIYVPESRSPTPRSLDPIGQVFVIGLLGFSAYGIIQAPVSGISLDIIGAFVLAGASFAGLMLWEPRRREPLVDLRTFRDGLFTKSFLIATVAFFAFAGLLFANTFYLQDVRGLSPTAAGLVTLALAVAVILTGPLSGRLVAAGRTRLALGASGAVIGIAGVLLIATAGMPVWFITIPLLLFGAGFALLNDPINVAAVSEMPSAQAAVGAGIMSTAKQVGQLLGVSVIGAVLATTQTTTAASPPSEPTATAIMSGMLIVAGLVIGLIAATMPKRLTDHSSSHPSLAAKARSVMSSREKSIRRNTP</sequence>
<feature type="transmembrane region" description="Helical" evidence="9">
    <location>
        <begin position="12"/>
        <end position="37"/>
    </location>
</feature>
<dbReference type="Proteomes" id="UP000078437">
    <property type="component" value="Chromosome"/>
</dbReference>
<dbReference type="GO" id="GO:0005886">
    <property type="term" value="C:plasma membrane"/>
    <property type="evidence" value="ECO:0007669"/>
    <property type="project" value="UniProtKB-SubCell"/>
</dbReference>
<feature type="transmembrane region" description="Helical" evidence="9">
    <location>
        <begin position="202"/>
        <end position="220"/>
    </location>
</feature>
<dbReference type="Pfam" id="PF07690">
    <property type="entry name" value="MFS_1"/>
    <property type="match status" value="1"/>
</dbReference>
<evidence type="ECO:0000256" key="9">
    <source>
        <dbReference type="SAM" id="Phobius"/>
    </source>
</evidence>
<feature type="compositionally biased region" description="Basic and acidic residues" evidence="8">
    <location>
        <begin position="479"/>
        <end position="489"/>
    </location>
</feature>
<dbReference type="InterPro" id="IPR036259">
    <property type="entry name" value="MFS_trans_sf"/>
</dbReference>
<dbReference type="InterPro" id="IPR004638">
    <property type="entry name" value="EmrB-like"/>
</dbReference>
<comment type="subcellular location">
    <subcellularLocation>
        <location evidence="1">Cell membrane</location>
        <topology evidence="1">Multi-pass membrane protein</topology>
    </subcellularLocation>
</comment>
<evidence type="ECO:0000256" key="5">
    <source>
        <dbReference type="ARBA" id="ARBA00022692"/>
    </source>
</evidence>